<reference evidence="1" key="1">
    <citation type="journal article" date="2014" name="Int. J. Syst. Evol. Microbiol.">
        <title>Complete genome sequence of Corynebacterium casei LMG S-19264T (=DSM 44701T), isolated from a smear-ripened cheese.</title>
        <authorList>
            <consortium name="US DOE Joint Genome Institute (JGI-PGF)"/>
            <person name="Walter F."/>
            <person name="Albersmeier A."/>
            <person name="Kalinowski J."/>
            <person name="Ruckert C."/>
        </authorList>
    </citation>
    <scope>NUCLEOTIDE SEQUENCE</scope>
    <source>
        <strain evidence="1">JCM 4714</strain>
    </source>
</reference>
<reference evidence="1" key="2">
    <citation type="submission" date="2020-09" db="EMBL/GenBank/DDBJ databases">
        <authorList>
            <person name="Sun Q."/>
            <person name="Ohkuma M."/>
        </authorList>
    </citation>
    <scope>NUCLEOTIDE SEQUENCE</scope>
    <source>
        <strain evidence="1">JCM 4714</strain>
    </source>
</reference>
<gene>
    <name evidence="1" type="ORF">GCM10010339_47150</name>
</gene>
<name>A0A918YJW4_9ACTN</name>
<dbReference type="EMBL" id="BMVG01000011">
    <property type="protein sequence ID" value="GHE06495.1"/>
    <property type="molecule type" value="Genomic_DNA"/>
</dbReference>
<organism evidence="1 2">
    <name type="scientific">Streptomyces alanosinicus</name>
    <dbReference type="NCBI Taxonomy" id="68171"/>
    <lineage>
        <taxon>Bacteria</taxon>
        <taxon>Bacillati</taxon>
        <taxon>Actinomycetota</taxon>
        <taxon>Actinomycetes</taxon>
        <taxon>Kitasatosporales</taxon>
        <taxon>Streptomycetaceae</taxon>
        <taxon>Streptomyces</taxon>
    </lineage>
</organism>
<dbReference type="AlphaFoldDB" id="A0A918YJW4"/>
<keyword evidence="2" id="KW-1185">Reference proteome</keyword>
<dbReference type="InterPro" id="IPR005625">
    <property type="entry name" value="PepSY-ass_TM"/>
</dbReference>
<proteinExistence type="predicted"/>
<protein>
    <submittedName>
        <fullName evidence="1">Uncharacterized protein</fullName>
    </submittedName>
</protein>
<comment type="caution">
    <text evidence="1">The sequence shown here is derived from an EMBL/GenBank/DDBJ whole genome shotgun (WGS) entry which is preliminary data.</text>
</comment>
<sequence length="67" mass="7240">MLLSGVPGVDPEHTRAVFVDPSTGRVRGSFEQYGATGALPLRTWIDGLHRDLRLGDTGRLYSELAAS</sequence>
<dbReference type="Pfam" id="PF03929">
    <property type="entry name" value="PepSY_TM"/>
    <property type="match status" value="1"/>
</dbReference>
<dbReference type="Proteomes" id="UP000655443">
    <property type="component" value="Unassembled WGS sequence"/>
</dbReference>
<accession>A0A918YJW4</accession>
<evidence type="ECO:0000313" key="1">
    <source>
        <dbReference type="EMBL" id="GHE06495.1"/>
    </source>
</evidence>
<evidence type="ECO:0000313" key="2">
    <source>
        <dbReference type="Proteomes" id="UP000655443"/>
    </source>
</evidence>